<proteinExistence type="predicted"/>
<keyword evidence="3" id="KW-1185">Reference proteome</keyword>
<protein>
    <recommendedName>
        <fullName evidence="4">HNH nuclease domain-containing protein</fullName>
    </recommendedName>
</protein>
<evidence type="ECO:0008006" key="4">
    <source>
        <dbReference type="Google" id="ProtNLM"/>
    </source>
</evidence>
<dbReference type="Proteomes" id="UP000663843">
    <property type="component" value="Unassembled WGS sequence"/>
</dbReference>
<reference evidence="2 3" key="1">
    <citation type="submission" date="2015-07" db="EMBL/GenBank/DDBJ databases">
        <authorList>
            <person name="Noorani M."/>
        </authorList>
    </citation>
    <scope>NUCLEOTIDE SEQUENCE [LARGE SCALE GENOMIC DNA]</scope>
    <source>
        <strain evidence="2">BBA 69670</strain>
    </source>
</reference>
<dbReference type="EMBL" id="CAJMWT010004092">
    <property type="protein sequence ID" value="CAE6484374.1"/>
    <property type="molecule type" value="Genomic_DNA"/>
</dbReference>
<evidence type="ECO:0000313" key="1">
    <source>
        <dbReference type="EMBL" id="CAE6484374.1"/>
    </source>
</evidence>
<dbReference type="AlphaFoldDB" id="A0A0K6GA60"/>
<sequence>MDTAVPLPPPHGLFPEDEVARTAYARLLPLEDQAELAIRILGQLLIQAPSSEGRTFVANEINNCTTDQETVELGEARLEQLVQYFKGLRALPRLPDLYLDDIDLYRDETRFEVSVVAPTNYLEAKKQALVRDNYRCMLSGVVDMEAVEILPWLEGELAAKQETIGCTECCYIFPKLEGYPDVEDSGFLHTSSLYTLAHLFGGNDESGLTGTGIHNLRNVLTLDAGICPAFRDLIISLDPTGGAENEYKVVRTYEPYGRNFPKVVRFSSTSPDLPLPDPRLLAFHAACTRVVQLSGARSFINRLLFTATDIPLGELLGWPSEGESMGAF</sequence>
<dbReference type="Proteomes" id="UP000044841">
    <property type="component" value="Unassembled WGS sequence"/>
</dbReference>
<name>A0A0K6GA60_9AGAM</name>
<dbReference type="EMBL" id="CYGV01001540">
    <property type="protein sequence ID" value="CUA75371.1"/>
    <property type="molecule type" value="Genomic_DNA"/>
</dbReference>
<gene>
    <name evidence="1" type="ORF">RDB_LOCUS121786</name>
    <name evidence="2" type="ORF">RSOLAG22IIIB_11694</name>
</gene>
<evidence type="ECO:0000313" key="3">
    <source>
        <dbReference type="Proteomes" id="UP000044841"/>
    </source>
</evidence>
<evidence type="ECO:0000313" key="2">
    <source>
        <dbReference type="EMBL" id="CUA75371.1"/>
    </source>
</evidence>
<reference evidence="1" key="2">
    <citation type="submission" date="2021-01" db="EMBL/GenBank/DDBJ databases">
        <authorList>
            <person name="Kaushik A."/>
        </authorList>
    </citation>
    <scope>NUCLEOTIDE SEQUENCE</scope>
    <source>
        <strain evidence="1">AG2-2IIIB</strain>
    </source>
</reference>
<organism evidence="2 3">
    <name type="scientific">Rhizoctonia solani</name>
    <dbReference type="NCBI Taxonomy" id="456999"/>
    <lineage>
        <taxon>Eukaryota</taxon>
        <taxon>Fungi</taxon>
        <taxon>Dikarya</taxon>
        <taxon>Basidiomycota</taxon>
        <taxon>Agaricomycotina</taxon>
        <taxon>Agaricomycetes</taxon>
        <taxon>Cantharellales</taxon>
        <taxon>Ceratobasidiaceae</taxon>
        <taxon>Rhizoctonia</taxon>
    </lineage>
</organism>
<accession>A0A0K6GA60</accession>